<dbReference type="GO" id="GO:0005524">
    <property type="term" value="F:ATP binding"/>
    <property type="evidence" value="ECO:0007669"/>
    <property type="project" value="UniProtKB-KW"/>
</dbReference>
<dbReference type="CDD" id="cd04318">
    <property type="entry name" value="EcAsnRS_like_N"/>
    <property type="match status" value="1"/>
</dbReference>
<dbReference type="GO" id="GO:0016887">
    <property type="term" value="F:ATP hydrolysis activity"/>
    <property type="evidence" value="ECO:0007669"/>
    <property type="project" value="InterPro"/>
</dbReference>
<dbReference type="SUPFAM" id="SSF54211">
    <property type="entry name" value="Ribosomal protein S5 domain 2-like"/>
    <property type="match status" value="1"/>
</dbReference>
<keyword evidence="13" id="KW-1185">Reference proteome</keyword>
<feature type="domain" description="Aminoacyl-transfer RNA synthetases class-II family profile" evidence="10">
    <location>
        <begin position="802"/>
        <end position="1050"/>
    </location>
</feature>
<gene>
    <name evidence="12" type="ORF">FWILDA_LOCUS362</name>
</gene>
<dbReference type="AlphaFoldDB" id="A0A9W4SB88"/>
<dbReference type="InterPro" id="IPR045864">
    <property type="entry name" value="aa-tRNA-synth_II/BPL/LPL"/>
</dbReference>
<dbReference type="InterPro" id="IPR004364">
    <property type="entry name" value="Aa-tRNA-synt_II"/>
</dbReference>
<dbReference type="Pfam" id="PF00152">
    <property type="entry name" value="tRNA-synt_2"/>
    <property type="match status" value="2"/>
</dbReference>
<evidence type="ECO:0000256" key="3">
    <source>
        <dbReference type="ARBA" id="ARBA00022741"/>
    </source>
</evidence>
<dbReference type="InterPro" id="IPR008269">
    <property type="entry name" value="Lon_proteolytic"/>
</dbReference>
<dbReference type="SMART" id="SM00382">
    <property type="entry name" value="AAA"/>
    <property type="match status" value="1"/>
</dbReference>
<comment type="similarity">
    <text evidence="8">Belongs to the peptidase S16 family.</text>
</comment>
<dbReference type="InterPro" id="IPR003593">
    <property type="entry name" value="AAA+_ATPase"/>
</dbReference>
<evidence type="ECO:0000256" key="7">
    <source>
        <dbReference type="ARBA" id="ARBA00023146"/>
    </source>
</evidence>
<organism evidence="12 13">
    <name type="scientific">Funneliformis geosporum</name>
    <dbReference type="NCBI Taxonomy" id="1117311"/>
    <lineage>
        <taxon>Eukaryota</taxon>
        <taxon>Fungi</taxon>
        <taxon>Fungi incertae sedis</taxon>
        <taxon>Mucoromycota</taxon>
        <taxon>Glomeromycotina</taxon>
        <taxon>Glomeromycetes</taxon>
        <taxon>Glomerales</taxon>
        <taxon>Glomeraceae</taxon>
        <taxon>Funneliformis</taxon>
    </lineage>
</organism>
<dbReference type="PRINTS" id="PR00830">
    <property type="entry name" value="ENDOLAPTASE"/>
</dbReference>
<feature type="coiled-coil region" evidence="9">
    <location>
        <begin position="192"/>
        <end position="219"/>
    </location>
</feature>
<dbReference type="EMBL" id="CAMKVN010000022">
    <property type="protein sequence ID" value="CAI2162045.1"/>
    <property type="molecule type" value="Genomic_DNA"/>
</dbReference>
<evidence type="ECO:0000256" key="5">
    <source>
        <dbReference type="ARBA" id="ARBA00022825"/>
    </source>
</evidence>
<dbReference type="GO" id="GO:0006515">
    <property type="term" value="P:protein quality control for misfolded or incompletely synthesized proteins"/>
    <property type="evidence" value="ECO:0007669"/>
    <property type="project" value="TreeGrafter"/>
</dbReference>
<dbReference type="SUPFAM" id="SSF50249">
    <property type="entry name" value="Nucleic acid-binding proteins"/>
    <property type="match status" value="1"/>
</dbReference>
<dbReference type="Proteomes" id="UP001153678">
    <property type="component" value="Unassembled WGS sequence"/>
</dbReference>
<feature type="active site" evidence="8">
    <location>
        <position position="603"/>
    </location>
</feature>
<dbReference type="GO" id="GO:0004176">
    <property type="term" value="F:ATP-dependent peptidase activity"/>
    <property type="evidence" value="ECO:0007669"/>
    <property type="project" value="UniProtKB-UniRule"/>
</dbReference>
<sequence length="1058" mass="120591">MPDKYFGFGKQAELGFQFVSSLDKQGFPITEADDGHNIIVDEVDCELSLMEEREMLRGDFVPNKEKFGKEFEKFALVGTLARIDLDLSAEINFESLISSFKEIKLKGLKRIKIVNLEKKDELWQGEYQELLEKELDQETTDKLTEKFVRHLPNILEKAKLISVEKLPYESMMKVSLDLQERLDILINLPDRKKINEDLNRETREEIRRQQEEYYLSEEQKAIERRLKKLRGYGDEEMRRYSEKLIKEPYPEYVKKVACKQIEYCENFELVRRNLNEKYYGSPEIKDKIIEYLGDLKKSNEPSGKVLCLVGPPGVGKTFFASCVAEATGRKKATISMGGAHDVAKIKGHCRTYIGSFPGEIARALRKTGVINPLILIDEVDKIGRDGRGDPSYALLEVLDPNENKNFVDDYLGSEEIDIEDQAILKIIRCYTQEAGVRELDRKIKTIFDKFNVQVEEKKITNLVVTPEIISQKEYFGKEIYDFTHKEDNAPPGVVNGEGKLGKLTGSLGKVMKESAEVAFSYVQHYLRENKENFEKELVLLEENDFNIHAPEGAVEKEGPSAGVTLTTAILSALTKKKIPSDIGMTGEITSKGKILKIGGLKEKAIAAHRSGLKLIIIPKANERDIEDIPSEIRQDLKIVLVEEYEKVWKTIFRKRSKSSKVLPKNKRPEIGKRFFTIKNIYQQNRKISQLEKIKVSGWVKSVRQNKFIELNDGSCLPNLQLICPPELTEKIKQINFGSSLIVSGKLILTPTRAQSCELKVENIELVNPTVDNYPLQKKNIPLEVVRNFPHLRAKTNYFLAIFRLRHTISKAIHDFFHQTGFYYVSTPIITGSDTEGAGELFSITTSDKEPFFPKTAKLTVSGQLQAEALTQGLGKPEMAFADLNKITDLAEKLVKYVIEYVLDNNNSELKYLEVYEGEENKKEIIRIDLQSEHEKYLCQYFGGKPVFVVNYPTELKALYMKNNPGGKTVACFDLLFPEIGELMGGSVREDNYQTLKEKAQKTGLDINDLAWYLDLRKCGYAPSGGFGLGLERLIMFISGTENIRDTIAFPRFPGKLEF</sequence>
<dbReference type="Pfam" id="PF05362">
    <property type="entry name" value="Lon_C"/>
    <property type="match status" value="1"/>
</dbReference>
<dbReference type="Pfam" id="PF01336">
    <property type="entry name" value="tRNA_anti-codon"/>
    <property type="match status" value="1"/>
</dbReference>
<evidence type="ECO:0000259" key="11">
    <source>
        <dbReference type="PROSITE" id="PS51786"/>
    </source>
</evidence>
<evidence type="ECO:0000256" key="9">
    <source>
        <dbReference type="SAM" id="Coils"/>
    </source>
</evidence>
<dbReference type="InterPro" id="IPR014721">
    <property type="entry name" value="Ribsml_uS5_D2-typ_fold_subgr"/>
</dbReference>
<feature type="domain" description="Lon proteolytic" evidence="11">
    <location>
        <begin position="488"/>
        <end position="654"/>
    </location>
</feature>
<keyword evidence="9" id="KW-0175">Coiled coil</keyword>
<dbReference type="InterPro" id="IPR054594">
    <property type="entry name" value="Lon_lid"/>
</dbReference>
<evidence type="ECO:0000256" key="4">
    <source>
        <dbReference type="ARBA" id="ARBA00022801"/>
    </source>
</evidence>
<evidence type="ECO:0000256" key="2">
    <source>
        <dbReference type="ARBA" id="ARBA00022670"/>
    </source>
</evidence>
<reference evidence="12" key="1">
    <citation type="submission" date="2022-08" db="EMBL/GenBank/DDBJ databases">
        <authorList>
            <person name="Kallberg Y."/>
            <person name="Tangrot J."/>
            <person name="Rosling A."/>
        </authorList>
    </citation>
    <scope>NUCLEOTIDE SEQUENCE</scope>
    <source>
        <strain evidence="12">Wild A</strain>
    </source>
</reference>
<dbReference type="PROSITE" id="PS50862">
    <property type="entry name" value="AA_TRNA_LIGASE_II"/>
    <property type="match status" value="1"/>
</dbReference>
<comment type="caution">
    <text evidence="12">The sequence shown here is derived from an EMBL/GenBank/DDBJ whole genome shotgun (WGS) entry which is preliminary data.</text>
</comment>
<dbReference type="SUPFAM" id="SSF52540">
    <property type="entry name" value="P-loop containing nucleoside triphosphate hydrolases"/>
    <property type="match status" value="1"/>
</dbReference>
<dbReference type="Gene3D" id="3.40.50.300">
    <property type="entry name" value="P-loop containing nucleotide triphosphate hydrolases"/>
    <property type="match status" value="1"/>
</dbReference>
<dbReference type="OrthoDB" id="2411602at2759"/>
<accession>A0A9W4SB88</accession>
<dbReference type="PROSITE" id="PS51786">
    <property type="entry name" value="LON_PROTEOLYTIC"/>
    <property type="match status" value="1"/>
</dbReference>
<keyword evidence="5 8" id="KW-0720">Serine protease</keyword>
<evidence type="ECO:0000256" key="6">
    <source>
        <dbReference type="ARBA" id="ARBA00022840"/>
    </source>
</evidence>
<dbReference type="InterPro" id="IPR027065">
    <property type="entry name" value="Lon_Prtase"/>
</dbReference>
<dbReference type="Gene3D" id="3.30.230.10">
    <property type="match status" value="1"/>
</dbReference>
<feature type="active site" evidence="8">
    <location>
        <position position="560"/>
    </location>
</feature>
<dbReference type="Gene3D" id="2.40.50.140">
    <property type="entry name" value="Nucleic acid-binding proteins"/>
    <property type="match status" value="1"/>
</dbReference>
<dbReference type="Pfam" id="PF00004">
    <property type="entry name" value="AAA"/>
    <property type="match status" value="1"/>
</dbReference>
<dbReference type="InterPro" id="IPR004365">
    <property type="entry name" value="NA-bd_OB_tRNA"/>
</dbReference>
<proteinExistence type="inferred from homology"/>
<keyword evidence="4 8" id="KW-0378">Hydrolase</keyword>
<evidence type="ECO:0000313" key="12">
    <source>
        <dbReference type="EMBL" id="CAI2162045.1"/>
    </source>
</evidence>
<dbReference type="InterPro" id="IPR006195">
    <property type="entry name" value="aa-tRNA-synth_II"/>
</dbReference>
<dbReference type="GO" id="GO:0004252">
    <property type="term" value="F:serine-type endopeptidase activity"/>
    <property type="evidence" value="ECO:0007669"/>
    <property type="project" value="UniProtKB-UniRule"/>
</dbReference>
<dbReference type="GO" id="GO:0003676">
    <property type="term" value="F:nucleic acid binding"/>
    <property type="evidence" value="ECO:0007669"/>
    <property type="project" value="InterPro"/>
</dbReference>
<protein>
    <submittedName>
        <fullName evidence="12">2947_t:CDS:1</fullName>
    </submittedName>
</protein>
<dbReference type="InterPro" id="IPR012340">
    <property type="entry name" value="NA-bd_OB-fold"/>
</dbReference>
<keyword evidence="6" id="KW-0067">ATP-binding</keyword>
<dbReference type="InterPro" id="IPR020568">
    <property type="entry name" value="Ribosomal_Su5_D2-typ_SF"/>
</dbReference>
<keyword evidence="2 8" id="KW-0645">Protease</keyword>
<dbReference type="PANTHER" id="PTHR43718:SF2">
    <property type="entry name" value="LON PROTEASE HOMOLOG, MITOCHONDRIAL"/>
    <property type="match status" value="1"/>
</dbReference>
<keyword evidence="7" id="KW-0030">Aminoacyl-tRNA synthetase</keyword>
<dbReference type="GO" id="GO:0006418">
    <property type="term" value="P:tRNA aminoacylation for protein translation"/>
    <property type="evidence" value="ECO:0007669"/>
    <property type="project" value="InterPro"/>
</dbReference>
<dbReference type="Pfam" id="PF22667">
    <property type="entry name" value="Lon_lid"/>
    <property type="match status" value="1"/>
</dbReference>
<keyword evidence="3" id="KW-0547">Nucleotide-binding</keyword>
<dbReference type="SUPFAM" id="SSF55681">
    <property type="entry name" value="Class II aaRS and biotin synthetases"/>
    <property type="match status" value="1"/>
</dbReference>
<keyword evidence="1" id="KW-0436">Ligase</keyword>
<evidence type="ECO:0000259" key="10">
    <source>
        <dbReference type="PROSITE" id="PS50862"/>
    </source>
</evidence>
<dbReference type="GO" id="GO:0004812">
    <property type="term" value="F:aminoacyl-tRNA ligase activity"/>
    <property type="evidence" value="ECO:0007669"/>
    <property type="project" value="UniProtKB-KW"/>
</dbReference>
<evidence type="ECO:0000313" key="13">
    <source>
        <dbReference type="Proteomes" id="UP001153678"/>
    </source>
</evidence>
<evidence type="ECO:0000256" key="8">
    <source>
        <dbReference type="PROSITE-ProRule" id="PRU01122"/>
    </source>
</evidence>
<dbReference type="InterPro" id="IPR003959">
    <property type="entry name" value="ATPase_AAA_core"/>
</dbReference>
<name>A0A9W4SB88_9GLOM</name>
<dbReference type="InterPro" id="IPR027417">
    <property type="entry name" value="P-loop_NTPase"/>
</dbReference>
<dbReference type="Gene3D" id="3.30.930.10">
    <property type="entry name" value="Bira Bifunctional Protein, Domain 2"/>
    <property type="match status" value="2"/>
</dbReference>
<evidence type="ECO:0000256" key="1">
    <source>
        <dbReference type="ARBA" id="ARBA00022598"/>
    </source>
</evidence>
<dbReference type="PANTHER" id="PTHR43718">
    <property type="entry name" value="LON PROTEASE"/>
    <property type="match status" value="1"/>
</dbReference>